<feature type="transmembrane region" description="Helical" evidence="1">
    <location>
        <begin position="12"/>
        <end position="33"/>
    </location>
</feature>
<dbReference type="EMBL" id="BMAR01000009">
    <property type="protein sequence ID" value="GFR45120.1"/>
    <property type="molecule type" value="Genomic_DNA"/>
</dbReference>
<protein>
    <recommendedName>
        <fullName evidence="2">Guanylate cyclase domain-containing protein</fullName>
    </recommendedName>
</protein>
<reference evidence="3 4" key="1">
    <citation type="journal article" date="2021" name="Sci. Rep.">
        <title>Genome sequencing of the multicellular alga Astrephomene provides insights into convergent evolution of germ-soma differentiation.</title>
        <authorList>
            <person name="Yamashita S."/>
            <person name="Yamamoto K."/>
            <person name="Matsuzaki R."/>
            <person name="Suzuki S."/>
            <person name="Yamaguchi H."/>
            <person name="Hirooka S."/>
            <person name="Minakuchi Y."/>
            <person name="Miyagishima S."/>
            <person name="Kawachi M."/>
            <person name="Toyoda A."/>
            <person name="Nozaki H."/>
        </authorList>
    </citation>
    <scope>NUCLEOTIDE SEQUENCE [LARGE SCALE GENOMIC DNA]</scope>
    <source>
        <strain evidence="3 4">NIES-4017</strain>
    </source>
</reference>
<keyword evidence="1" id="KW-1133">Transmembrane helix</keyword>
<dbReference type="GO" id="GO:0035556">
    <property type="term" value="P:intracellular signal transduction"/>
    <property type="evidence" value="ECO:0007669"/>
    <property type="project" value="InterPro"/>
</dbReference>
<keyword evidence="1" id="KW-0472">Membrane</keyword>
<dbReference type="GO" id="GO:0009190">
    <property type="term" value="P:cyclic nucleotide biosynthetic process"/>
    <property type="evidence" value="ECO:0007669"/>
    <property type="project" value="InterPro"/>
</dbReference>
<feature type="non-terminal residue" evidence="3">
    <location>
        <position position="195"/>
    </location>
</feature>
<dbReference type="SUPFAM" id="SSF55073">
    <property type="entry name" value="Nucleotide cyclase"/>
    <property type="match status" value="1"/>
</dbReference>
<dbReference type="PANTHER" id="PTHR43081:SF1">
    <property type="entry name" value="ADENYLATE CYCLASE, TERMINAL-DIFFERENTIATION SPECIFIC"/>
    <property type="match status" value="1"/>
</dbReference>
<keyword evidence="4" id="KW-1185">Reference proteome</keyword>
<dbReference type="Proteomes" id="UP001054857">
    <property type="component" value="Unassembled WGS sequence"/>
</dbReference>
<dbReference type="Gene3D" id="3.30.70.1230">
    <property type="entry name" value="Nucleotide cyclase"/>
    <property type="match status" value="1"/>
</dbReference>
<organism evidence="3 4">
    <name type="scientific">Astrephomene gubernaculifera</name>
    <dbReference type="NCBI Taxonomy" id="47775"/>
    <lineage>
        <taxon>Eukaryota</taxon>
        <taxon>Viridiplantae</taxon>
        <taxon>Chlorophyta</taxon>
        <taxon>core chlorophytes</taxon>
        <taxon>Chlorophyceae</taxon>
        <taxon>CS clade</taxon>
        <taxon>Chlamydomonadales</taxon>
        <taxon>Astrephomenaceae</taxon>
        <taxon>Astrephomene</taxon>
    </lineage>
</organism>
<dbReference type="Pfam" id="PF00211">
    <property type="entry name" value="Guanylate_cyc"/>
    <property type="match status" value="1"/>
</dbReference>
<dbReference type="InterPro" id="IPR001054">
    <property type="entry name" value="A/G_cyclase"/>
</dbReference>
<dbReference type="PROSITE" id="PS50125">
    <property type="entry name" value="GUANYLATE_CYCLASE_2"/>
    <property type="match status" value="1"/>
</dbReference>
<sequence>SHRMSPGTAMDLAAALATAGAVLVLAVAVPLLVRRWRLLQRRSNVWPVAAPGLSPDTSLCVTDIQSSTTLWEELDPRVMDEALSLHNSCIRGLLSKHQGYECHTEGDSFVVAFPTPACAVAFALEMQVALMQLPWPEDLLHCDPCAVVYQSAAAHAAMGSGVSTTAPSDTAALAAAAAVAATTAATSLTTVAGLG</sequence>
<comment type="caution">
    <text evidence="3">The sequence shown here is derived from an EMBL/GenBank/DDBJ whole genome shotgun (WGS) entry which is preliminary data.</text>
</comment>
<feature type="domain" description="Guanylate cyclase" evidence="2">
    <location>
        <begin position="58"/>
        <end position="116"/>
    </location>
</feature>
<feature type="non-terminal residue" evidence="3">
    <location>
        <position position="1"/>
    </location>
</feature>
<gene>
    <name evidence="3" type="ORF">Agub_g6500</name>
</gene>
<dbReference type="AlphaFoldDB" id="A0AAD3DNG1"/>
<evidence type="ECO:0000259" key="2">
    <source>
        <dbReference type="PROSITE" id="PS50125"/>
    </source>
</evidence>
<accession>A0AAD3DNG1</accession>
<evidence type="ECO:0000313" key="4">
    <source>
        <dbReference type="Proteomes" id="UP001054857"/>
    </source>
</evidence>
<evidence type="ECO:0000256" key="1">
    <source>
        <dbReference type="SAM" id="Phobius"/>
    </source>
</evidence>
<dbReference type="InterPro" id="IPR050697">
    <property type="entry name" value="Adenylyl/Guanylyl_Cyclase_3/4"/>
</dbReference>
<evidence type="ECO:0000313" key="3">
    <source>
        <dbReference type="EMBL" id="GFR45120.1"/>
    </source>
</evidence>
<dbReference type="PANTHER" id="PTHR43081">
    <property type="entry name" value="ADENYLATE CYCLASE, TERMINAL-DIFFERENTIATION SPECIFIC-RELATED"/>
    <property type="match status" value="1"/>
</dbReference>
<name>A0AAD3DNG1_9CHLO</name>
<dbReference type="InterPro" id="IPR029787">
    <property type="entry name" value="Nucleotide_cyclase"/>
</dbReference>
<proteinExistence type="predicted"/>
<keyword evidence="1" id="KW-0812">Transmembrane</keyword>